<keyword evidence="13" id="KW-0460">Magnesium</keyword>
<comment type="subcellular location">
    <subcellularLocation>
        <location evidence="3">Cytoplasm</location>
    </subcellularLocation>
    <subcellularLocation>
        <location evidence="4">Nucleus</location>
        <location evidence="4">Nucleolus</location>
    </subcellularLocation>
</comment>
<organism evidence="22 23">
    <name type="scientific">Branchiostoma lanceolatum</name>
    <name type="common">Common lancelet</name>
    <name type="synonym">Amphioxus lanceolatum</name>
    <dbReference type="NCBI Taxonomy" id="7740"/>
    <lineage>
        <taxon>Eukaryota</taxon>
        <taxon>Metazoa</taxon>
        <taxon>Chordata</taxon>
        <taxon>Cephalochordata</taxon>
        <taxon>Leptocardii</taxon>
        <taxon>Amphioxiformes</taxon>
        <taxon>Branchiostomatidae</taxon>
        <taxon>Branchiostoma</taxon>
    </lineage>
</organism>
<evidence type="ECO:0000256" key="9">
    <source>
        <dbReference type="ARBA" id="ARBA00022722"/>
    </source>
</evidence>
<comment type="catalytic activity">
    <reaction evidence="1">
        <text>Exonucleolytic cleavage in the 3'- to 5'-direction to yield nucleoside 5'-phosphates.</text>
        <dbReference type="EC" id="3.1.13.1"/>
    </reaction>
</comment>
<keyword evidence="10" id="KW-0479">Metal-binding</keyword>
<protein>
    <recommendedName>
        <fullName evidence="17">3'-5' exoribonuclease 1</fullName>
        <ecNumber evidence="5">3.1.13.1</ecNumber>
    </recommendedName>
    <alternativeName>
        <fullName evidence="18">Histone mRNA 3'-exonuclease 1</fullName>
    </alternativeName>
</protein>
<keyword evidence="7" id="KW-0698">rRNA processing</keyword>
<dbReference type="GO" id="GO:0046872">
    <property type="term" value="F:metal ion binding"/>
    <property type="evidence" value="ECO:0007669"/>
    <property type="project" value="UniProtKB-KW"/>
</dbReference>
<keyword evidence="11" id="KW-0378">Hydrolase</keyword>
<dbReference type="OrthoDB" id="448399at2759"/>
<evidence type="ECO:0000256" key="3">
    <source>
        <dbReference type="ARBA" id="ARBA00004496"/>
    </source>
</evidence>
<proteinExistence type="predicted"/>
<dbReference type="InterPro" id="IPR036361">
    <property type="entry name" value="SAP_dom_sf"/>
</dbReference>
<comment type="cofactor">
    <cofactor evidence="2">
        <name>Mg(2+)</name>
        <dbReference type="ChEBI" id="CHEBI:18420"/>
    </cofactor>
</comment>
<evidence type="ECO:0000256" key="2">
    <source>
        <dbReference type="ARBA" id="ARBA00001946"/>
    </source>
</evidence>
<evidence type="ECO:0000256" key="5">
    <source>
        <dbReference type="ARBA" id="ARBA00012163"/>
    </source>
</evidence>
<dbReference type="Pfam" id="PF00929">
    <property type="entry name" value="RNase_T"/>
    <property type="match status" value="1"/>
</dbReference>
<evidence type="ECO:0000256" key="4">
    <source>
        <dbReference type="ARBA" id="ARBA00004604"/>
    </source>
</evidence>
<gene>
    <name evidence="22" type="primary">ERI1</name>
    <name evidence="22" type="ORF">BLAG_LOCUS16427</name>
</gene>
<keyword evidence="14" id="KW-0694">RNA-binding</keyword>
<reference evidence="22" key="1">
    <citation type="submission" date="2022-01" db="EMBL/GenBank/DDBJ databases">
        <authorList>
            <person name="Braso-Vives M."/>
        </authorList>
    </citation>
    <scope>NUCLEOTIDE SEQUENCE</scope>
</reference>
<dbReference type="GO" id="GO:0006364">
    <property type="term" value="P:rRNA processing"/>
    <property type="evidence" value="ECO:0007669"/>
    <property type="project" value="UniProtKB-KW"/>
</dbReference>
<evidence type="ECO:0000256" key="11">
    <source>
        <dbReference type="ARBA" id="ARBA00022801"/>
    </source>
</evidence>
<dbReference type="AlphaFoldDB" id="A0A8J9ZP09"/>
<dbReference type="SMART" id="SM00513">
    <property type="entry name" value="SAP"/>
    <property type="match status" value="1"/>
</dbReference>
<keyword evidence="9" id="KW-0540">Nuclease</keyword>
<dbReference type="SUPFAM" id="SSF53098">
    <property type="entry name" value="Ribonuclease H-like"/>
    <property type="match status" value="1"/>
</dbReference>
<dbReference type="GO" id="GO:0005730">
    <property type="term" value="C:nucleolus"/>
    <property type="evidence" value="ECO:0007669"/>
    <property type="project" value="UniProtKB-SubCell"/>
</dbReference>
<dbReference type="EC" id="3.1.13.1" evidence="5"/>
<evidence type="ECO:0000256" key="8">
    <source>
        <dbReference type="ARBA" id="ARBA00022553"/>
    </source>
</evidence>
<evidence type="ECO:0000313" key="23">
    <source>
        <dbReference type="Proteomes" id="UP000838412"/>
    </source>
</evidence>
<evidence type="ECO:0000256" key="17">
    <source>
        <dbReference type="ARBA" id="ARBA00070944"/>
    </source>
</evidence>
<evidence type="ECO:0000256" key="13">
    <source>
        <dbReference type="ARBA" id="ARBA00022842"/>
    </source>
</evidence>
<dbReference type="InterPro" id="IPR012337">
    <property type="entry name" value="RNaseH-like_sf"/>
</dbReference>
<dbReference type="GO" id="GO:0008859">
    <property type="term" value="F:exoribonuclease II activity"/>
    <property type="evidence" value="ECO:0007669"/>
    <property type="project" value="UniProtKB-EC"/>
</dbReference>
<feature type="domain" description="SAP" evidence="21">
    <location>
        <begin position="66"/>
        <end position="100"/>
    </location>
</feature>
<dbReference type="InterPro" id="IPR036397">
    <property type="entry name" value="RNaseH_sf"/>
</dbReference>
<keyword evidence="20" id="KW-0812">Transmembrane</keyword>
<dbReference type="PROSITE" id="PS50800">
    <property type="entry name" value="SAP"/>
    <property type="match status" value="1"/>
</dbReference>
<dbReference type="Pfam" id="PF02037">
    <property type="entry name" value="SAP"/>
    <property type="match status" value="1"/>
</dbReference>
<dbReference type="FunFam" id="3.30.420.10:FF:000034">
    <property type="entry name" value="3'-5' exoribonuclease 1"/>
    <property type="match status" value="1"/>
</dbReference>
<dbReference type="PANTHER" id="PTHR23044">
    <property type="entry name" value="3'-5' EXONUCLEASE ERI1-RELATED"/>
    <property type="match status" value="1"/>
</dbReference>
<evidence type="ECO:0000256" key="19">
    <source>
        <dbReference type="SAM" id="MobiDB-lite"/>
    </source>
</evidence>
<evidence type="ECO:0000256" key="16">
    <source>
        <dbReference type="ARBA" id="ARBA00023242"/>
    </source>
</evidence>
<keyword evidence="8" id="KW-0597">Phosphoprotein</keyword>
<dbReference type="EMBL" id="OV696688">
    <property type="protein sequence ID" value="CAH1259034.1"/>
    <property type="molecule type" value="Genomic_DNA"/>
</dbReference>
<dbReference type="GO" id="GO:0003723">
    <property type="term" value="F:RNA binding"/>
    <property type="evidence" value="ECO:0007669"/>
    <property type="project" value="UniProtKB-KW"/>
</dbReference>
<dbReference type="InterPro" id="IPR003034">
    <property type="entry name" value="SAP_dom"/>
</dbReference>
<keyword evidence="23" id="KW-1185">Reference proteome</keyword>
<evidence type="ECO:0000256" key="20">
    <source>
        <dbReference type="SAM" id="Phobius"/>
    </source>
</evidence>
<dbReference type="Proteomes" id="UP000838412">
    <property type="component" value="Chromosome 3"/>
</dbReference>
<dbReference type="CDD" id="cd06133">
    <property type="entry name" value="ERI-1_3'hExo_like"/>
    <property type="match status" value="1"/>
</dbReference>
<feature type="region of interest" description="Disordered" evidence="19">
    <location>
        <begin position="32"/>
        <end position="53"/>
    </location>
</feature>
<evidence type="ECO:0000313" key="22">
    <source>
        <dbReference type="EMBL" id="CAH1259034.1"/>
    </source>
</evidence>
<keyword evidence="12" id="KW-0269">Exonuclease</keyword>
<evidence type="ECO:0000256" key="6">
    <source>
        <dbReference type="ARBA" id="ARBA00022490"/>
    </source>
</evidence>
<name>A0A8J9ZP09_BRALA</name>
<dbReference type="SMART" id="SM00479">
    <property type="entry name" value="EXOIII"/>
    <property type="match status" value="1"/>
</dbReference>
<dbReference type="FunFam" id="1.10.720.30:FF:000015">
    <property type="entry name" value="3'-5' exoribonuclease 1"/>
    <property type="match status" value="1"/>
</dbReference>
<evidence type="ECO:0000256" key="7">
    <source>
        <dbReference type="ARBA" id="ARBA00022552"/>
    </source>
</evidence>
<keyword evidence="15" id="KW-0943">RNA-mediated gene silencing</keyword>
<keyword evidence="20" id="KW-0472">Membrane</keyword>
<dbReference type="GO" id="GO:0031047">
    <property type="term" value="P:regulatory ncRNA-mediated gene silencing"/>
    <property type="evidence" value="ECO:0007669"/>
    <property type="project" value="UniProtKB-KW"/>
</dbReference>
<dbReference type="Gene3D" id="3.30.420.10">
    <property type="entry name" value="Ribonuclease H-like superfamily/Ribonuclease H"/>
    <property type="match status" value="1"/>
</dbReference>
<feature type="transmembrane region" description="Helical" evidence="20">
    <location>
        <begin position="6"/>
        <end position="24"/>
    </location>
</feature>
<evidence type="ECO:0000256" key="14">
    <source>
        <dbReference type="ARBA" id="ARBA00022884"/>
    </source>
</evidence>
<evidence type="ECO:0000256" key="10">
    <source>
        <dbReference type="ARBA" id="ARBA00022723"/>
    </source>
</evidence>
<dbReference type="GO" id="GO:0005737">
    <property type="term" value="C:cytoplasm"/>
    <property type="evidence" value="ECO:0007669"/>
    <property type="project" value="UniProtKB-SubCell"/>
</dbReference>
<evidence type="ECO:0000256" key="1">
    <source>
        <dbReference type="ARBA" id="ARBA00001849"/>
    </source>
</evidence>
<dbReference type="InterPro" id="IPR013520">
    <property type="entry name" value="Ribonucl_H"/>
</dbReference>
<accession>A0A8J9ZP09</accession>
<dbReference type="PANTHER" id="PTHR23044:SF61">
    <property type="entry name" value="3'-5' EXORIBONUCLEASE 1-RELATED"/>
    <property type="match status" value="1"/>
</dbReference>
<dbReference type="InterPro" id="IPR047201">
    <property type="entry name" value="ERI-1_3'hExo-like"/>
</dbReference>
<dbReference type="Gene3D" id="1.10.720.30">
    <property type="entry name" value="SAP domain"/>
    <property type="match status" value="1"/>
</dbReference>
<evidence type="ECO:0000259" key="21">
    <source>
        <dbReference type="PROSITE" id="PS50800"/>
    </source>
</evidence>
<dbReference type="InterPro" id="IPR051274">
    <property type="entry name" value="3-5_Exoribonuclease"/>
</dbReference>
<sequence length="331" mass="37649">MLNEIVLVGGLIFVFTLLYLSFLLPSKMIGGDEDDKENSSTKTVGRGGGGTGDGVLRELALTNGQINRMNKEEVRQKLEELHLETRGVKEVLKKRLKSYYKKEKLYPDVKSPTPERYDFLLVIDFEATCMEENPPDFQHEIIEFPILLVNTETLIVEDQFHSYCRPTINPKLTPFCTKLTGITQKMVDRAPEFPQVLEDVLDWMSSKGYGMGHSRYAVATDGPWDMCRFLYQQCLHCGIPYPRPFRKWINVKKHFANFYQTKGGTKLQEMLTSLGLQFEGKPHSGRDDAVNIARIAGRLIQDGCELRVNECLNNGRVEPVVPPRAKLSVSN</sequence>
<keyword evidence="16" id="KW-0539">Nucleus</keyword>
<keyword evidence="6" id="KW-0963">Cytoplasm</keyword>
<evidence type="ECO:0000256" key="18">
    <source>
        <dbReference type="ARBA" id="ARBA00080754"/>
    </source>
</evidence>
<evidence type="ECO:0000256" key="12">
    <source>
        <dbReference type="ARBA" id="ARBA00022839"/>
    </source>
</evidence>
<evidence type="ECO:0000256" key="15">
    <source>
        <dbReference type="ARBA" id="ARBA00023158"/>
    </source>
</evidence>
<keyword evidence="20" id="KW-1133">Transmembrane helix</keyword>